<dbReference type="EMBL" id="BPLR01006653">
    <property type="protein sequence ID" value="GIY11498.1"/>
    <property type="molecule type" value="Genomic_DNA"/>
</dbReference>
<protein>
    <submittedName>
        <fullName evidence="1">Uncharacterized protein</fullName>
    </submittedName>
</protein>
<accession>A0AAV4QN73</accession>
<comment type="caution">
    <text evidence="1">The sequence shown here is derived from an EMBL/GenBank/DDBJ whole genome shotgun (WGS) entry which is preliminary data.</text>
</comment>
<dbReference type="Proteomes" id="UP001054945">
    <property type="component" value="Unassembled WGS sequence"/>
</dbReference>
<keyword evidence="2" id="KW-1185">Reference proteome</keyword>
<name>A0AAV4QN73_CAEEX</name>
<dbReference type="AlphaFoldDB" id="A0AAV4QN73"/>
<proteinExistence type="predicted"/>
<feature type="non-terminal residue" evidence="1">
    <location>
        <position position="1"/>
    </location>
</feature>
<reference evidence="1 2" key="1">
    <citation type="submission" date="2021-06" db="EMBL/GenBank/DDBJ databases">
        <title>Caerostris extrusa draft genome.</title>
        <authorList>
            <person name="Kono N."/>
            <person name="Arakawa K."/>
        </authorList>
    </citation>
    <scope>NUCLEOTIDE SEQUENCE [LARGE SCALE GENOMIC DNA]</scope>
</reference>
<organism evidence="1 2">
    <name type="scientific">Caerostris extrusa</name>
    <name type="common">Bark spider</name>
    <name type="synonym">Caerostris bankana</name>
    <dbReference type="NCBI Taxonomy" id="172846"/>
    <lineage>
        <taxon>Eukaryota</taxon>
        <taxon>Metazoa</taxon>
        <taxon>Ecdysozoa</taxon>
        <taxon>Arthropoda</taxon>
        <taxon>Chelicerata</taxon>
        <taxon>Arachnida</taxon>
        <taxon>Araneae</taxon>
        <taxon>Araneomorphae</taxon>
        <taxon>Entelegynae</taxon>
        <taxon>Araneoidea</taxon>
        <taxon>Araneidae</taxon>
        <taxon>Caerostris</taxon>
    </lineage>
</organism>
<evidence type="ECO:0000313" key="1">
    <source>
        <dbReference type="EMBL" id="GIY11498.1"/>
    </source>
</evidence>
<gene>
    <name evidence="1" type="primary">AVEN_250903_1</name>
    <name evidence="1" type="ORF">CEXT_420341</name>
</gene>
<sequence>CINKRVLLSRRSSVSVTTSGVRDKRTLYSAFRSETEKCYQGLFGGGISPAAEHGRFSVRLKSLDRKYSTSVALLDQQKICSTLQRAKFWILKIQRKKKIRPFWKKKLIHSKNHKISRRPQRYEVAFPAGHPPVYDKYDVAESRLLSVTKRLVKENIYEVYDDVLRKWQKEGIIETIMVNEISKPGHYLPHRPVIKSSSLTTRFAHF</sequence>
<evidence type="ECO:0000313" key="2">
    <source>
        <dbReference type="Proteomes" id="UP001054945"/>
    </source>
</evidence>